<evidence type="ECO:0000313" key="1">
    <source>
        <dbReference type="EMBL" id="RGO09742.1"/>
    </source>
</evidence>
<sequence>MDDYIEILTGDFLKNSGIVAFIYLLKEDHAKENDDYIIDGNRLQVKKEYLKNTNLTNLYFQCMVKRYQNETPIPKVIEEIENILRRLNYENIDEKDIQDRLSFISDKLGAASFKTGINSIKDEVEDSDIYFSVINKSFKKSKLDDELKKKLLELNEFLTVDIVFETLCFKSICYNIINKFWEKSFLLRNNAKKNMKECYEADFVKPLMDYLEIDTDKMNDQCIDCGNLINNKFSIPISFMKDFADDLVRKRSALFNFNMDMNLCPVCAFLYSLLPLGFLKYNRDYIFVNQNGSIEELCRVNAYNIEHTKEKLQEDYQLCDKYQKIYQMIEGYALETQKLTNNNIQIITRSIKGNEQIKYEFDILDNYLIEIISDQYISKTLEYFKKKNVVKINDQYLSVFREVLKRILNRVNMYDLINLLLRQSIDSGESSYLAYYTNRIVEIQYIIKGGKSMGKLYHARKDGWDLRNKLENVDENYRGTIYQLINALKVDDRNKFVDIILRIYTSKGLPIPFSISRVLESDYGTEIGYQFITGLKGAYESFEEKENKDDE</sequence>
<protein>
    <recommendedName>
        <fullName evidence="3">Type I-B CRISPR-associated protein Cas8b1/Cst1</fullName>
    </recommendedName>
</protein>
<evidence type="ECO:0000313" key="2">
    <source>
        <dbReference type="Proteomes" id="UP000261087"/>
    </source>
</evidence>
<dbReference type="Proteomes" id="UP000261087">
    <property type="component" value="Unassembled WGS sequence"/>
</dbReference>
<accession>A0A3E5FPM5</accession>
<comment type="caution">
    <text evidence="1">The sequence shown here is derived from an EMBL/GenBank/DDBJ whole genome shotgun (WGS) entry which is preliminary data.</text>
</comment>
<dbReference type="AlphaFoldDB" id="A0A3E5FPM5"/>
<organism evidence="1 2">
    <name type="scientific">Thomasclavelia spiroformis</name>
    <dbReference type="NCBI Taxonomy" id="29348"/>
    <lineage>
        <taxon>Bacteria</taxon>
        <taxon>Bacillati</taxon>
        <taxon>Bacillota</taxon>
        <taxon>Erysipelotrichia</taxon>
        <taxon>Erysipelotrichales</taxon>
        <taxon>Coprobacillaceae</taxon>
        <taxon>Thomasclavelia</taxon>
    </lineage>
</organism>
<proteinExistence type="predicted"/>
<evidence type="ECO:0008006" key="3">
    <source>
        <dbReference type="Google" id="ProtNLM"/>
    </source>
</evidence>
<dbReference type="EMBL" id="QSVF01000014">
    <property type="protein sequence ID" value="RGO09742.1"/>
    <property type="molecule type" value="Genomic_DNA"/>
</dbReference>
<gene>
    <name evidence="1" type="ORF">DXB31_06765</name>
</gene>
<dbReference type="RefSeq" id="WP_117604962.1">
    <property type="nucleotide sequence ID" value="NZ_QSVF01000014.1"/>
</dbReference>
<reference evidence="1 2" key="1">
    <citation type="submission" date="2018-08" db="EMBL/GenBank/DDBJ databases">
        <title>A genome reference for cultivated species of the human gut microbiota.</title>
        <authorList>
            <person name="Zou Y."/>
            <person name="Xue W."/>
            <person name="Luo G."/>
        </authorList>
    </citation>
    <scope>NUCLEOTIDE SEQUENCE [LARGE SCALE GENOMIC DNA]</scope>
    <source>
        <strain evidence="1 2">OM02-6</strain>
    </source>
</reference>
<name>A0A3E5FPM5_9FIRM</name>